<evidence type="ECO:0000256" key="1">
    <source>
        <dbReference type="SAM" id="MobiDB-lite"/>
    </source>
</evidence>
<evidence type="ECO:0000313" key="4">
    <source>
        <dbReference type="Proteomes" id="UP000013063"/>
    </source>
</evidence>
<dbReference type="RefSeq" id="WP_004616881.1">
    <property type="nucleotide sequence ID" value="NZ_APMP01000004.1"/>
</dbReference>
<feature type="signal peptide" evidence="2">
    <location>
        <begin position="1"/>
        <end position="22"/>
    </location>
</feature>
<dbReference type="Proteomes" id="UP000013063">
    <property type="component" value="Unassembled WGS sequence"/>
</dbReference>
<organism evidence="3 4">
    <name type="scientific">Caulobacter vibrioides OR37</name>
    <dbReference type="NCBI Taxonomy" id="1292034"/>
    <lineage>
        <taxon>Bacteria</taxon>
        <taxon>Pseudomonadati</taxon>
        <taxon>Pseudomonadota</taxon>
        <taxon>Alphaproteobacteria</taxon>
        <taxon>Caulobacterales</taxon>
        <taxon>Caulobacteraceae</taxon>
        <taxon>Caulobacter</taxon>
    </lineage>
</organism>
<evidence type="ECO:0000313" key="3">
    <source>
        <dbReference type="EMBL" id="ENZ82997.1"/>
    </source>
</evidence>
<name>R0EPL7_CAUVI</name>
<feature type="chain" id="PRO_5004339987" evidence="2">
    <location>
        <begin position="23"/>
        <end position="196"/>
    </location>
</feature>
<protein>
    <submittedName>
        <fullName evidence="3">Uncharacterized protein</fullName>
    </submittedName>
</protein>
<dbReference type="EMBL" id="APMP01000004">
    <property type="protein sequence ID" value="ENZ82997.1"/>
    <property type="molecule type" value="Genomic_DNA"/>
</dbReference>
<dbReference type="AlphaFoldDB" id="R0EPL7"/>
<dbReference type="PATRIC" id="fig|1292034.3.peg.1183"/>
<sequence length="196" mass="21793" precursor="true">MSLRTPLLALTWLGFLALPAQAQGPTPPTSNAEMTRIYDEDQGDRQKTPIDWSKVTPRDEQRREATRKLLADGALHTAEDFRHAAFIYQHGAAPNDYLLAHTLAMVAVGKGDNSSLWIASATLDRYLMKIDKPQIYGTQFMAKTGEEMGQDPYDRDLVSDALRAELGVPTQAQQAEQLKMIRARHPAAPKPETPKP</sequence>
<evidence type="ECO:0000256" key="2">
    <source>
        <dbReference type="SAM" id="SignalP"/>
    </source>
</evidence>
<comment type="caution">
    <text evidence="3">The sequence shown here is derived from an EMBL/GenBank/DDBJ whole genome shotgun (WGS) entry which is preliminary data.</text>
</comment>
<accession>R0EPL7</accession>
<keyword evidence="2" id="KW-0732">Signal</keyword>
<gene>
    <name evidence="3" type="ORF">OR37_01192</name>
</gene>
<feature type="compositionally biased region" description="Basic and acidic residues" evidence="1">
    <location>
        <begin position="38"/>
        <end position="48"/>
    </location>
</feature>
<reference evidence="3 4" key="1">
    <citation type="journal article" date="2013" name="Genome Announc.">
        <title>Draft Genome Sequence for Caulobacter sp. Strain OR37, a Bacterium Tolerant to Heavy Metals.</title>
        <authorList>
            <person name="Utturkar S.M."/>
            <person name="Bollmann A."/>
            <person name="Brzoska R.M."/>
            <person name="Klingeman D.M."/>
            <person name="Epstein S.E."/>
            <person name="Palumbo A.V."/>
            <person name="Brown S.D."/>
        </authorList>
    </citation>
    <scope>NUCLEOTIDE SEQUENCE [LARGE SCALE GENOMIC DNA]</scope>
    <source>
        <strain evidence="3 4">OR37</strain>
    </source>
</reference>
<keyword evidence="4" id="KW-1185">Reference proteome</keyword>
<dbReference type="eggNOG" id="COG0457">
    <property type="taxonomic scope" value="Bacteria"/>
</dbReference>
<dbReference type="STRING" id="1292034.OR37_01192"/>
<feature type="region of interest" description="Disordered" evidence="1">
    <location>
        <begin position="38"/>
        <end position="60"/>
    </location>
</feature>
<proteinExistence type="predicted"/>